<proteinExistence type="predicted"/>
<accession>A0A5C4SYZ4</accession>
<dbReference type="PROSITE" id="PS51257">
    <property type="entry name" value="PROKAR_LIPOPROTEIN"/>
    <property type="match status" value="1"/>
</dbReference>
<keyword evidence="5" id="KW-0449">Lipoprotein</keyword>
<keyword evidence="4" id="KW-0564">Palmitate</keyword>
<gene>
    <name evidence="7" type="ORF">FE784_32930</name>
</gene>
<sequence>MNMARWALLLMTAWLLAGAIGCERDGEQAGLPPPNEEPPLAVGFMNIAWRTAKTDTEFQRELEKRLNVTFTPSFIPRSDYEQKLKVALTTGQIPDLVQLLPDGPQHYTSVQVKAIEDGMFADLTPYIRSASFARDYPNLASYPASVWDKLTYKGKIYGIPRYLEPETFDGFYMRRDLLDAGGMKLPETVDELADTLIRLSSPPDRYGLEIGGAKALDGPGLKSVSVAFTGVMNWGVDDKGNFTYQNFMPEYRQYLLWLKKLYDAKAIDPEFALGADADAYKKGEAAAKAHRWHSYAPADNPRMTTVPFAAHVNPAADSVLIPPVRGPRGWAVDANIGFYTQTVIRAEGNEGQIPRYLKLIDRLAAPEYRELVTHGVEGVHHYIKDGRKNNLPRFEEDCVACWGWFQHEARDIMADTLQRGLKRPEEFAQTVDTIYARYKEMGLTNPHYSLESDTLMTRWGNFTKDLNDNRVKVVMGIMTLEQWDDYVDGLVASDIYKDIQHELKAAWEQSQ</sequence>
<name>A0A5C4SYZ4_9BACL</name>
<feature type="signal peptide" evidence="6">
    <location>
        <begin position="1"/>
        <end position="19"/>
    </location>
</feature>
<dbReference type="InterPro" id="IPR006059">
    <property type="entry name" value="SBP"/>
</dbReference>
<feature type="chain" id="PRO_5038797469" evidence="6">
    <location>
        <begin position="20"/>
        <end position="511"/>
    </location>
</feature>
<keyword evidence="8" id="KW-1185">Reference proteome</keyword>
<dbReference type="EMBL" id="VDCQ01000067">
    <property type="protein sequence ID" value="TNJ62034.1"/>
    <property type="molecule type" value="Genomic_DNA"/>
</dbReference>
<dbReference type="Pfam" id="PF13416">
    <property type="entry name" value="SBP_bac_8"/>
    <property type="match status" value="1"/>
</dbReference>
<evidence type="ECO:0000256" key="4">
    <source>
        <dbReference type="ARBA" id="ARBA00023139"/>
    </source>
</evidence>
<dbReference type="OrthoDB" id="2509964at2"/>
<evidence type="ECO:0000256" key="5">
    <source>
        <dbReference type="ARBA" id="ARBA00023288"/>
    </source>
</evidence>
<comment type="caution">
    <text evidence="7">The sequence shown here is derived from an EMBL/GenBank/DDBJ whole genome shotgun (WGS) entry which is preliminary data.</text>
</comment>
<evidence type="ECO:0000256" key="6">
    <source>
        <dbReference type="SAM" id="SignalP"/>
    </source>
</evidence>
<evidence type="ECO:0000313" key="8">
    <source>
        <dbReference type="Proteomes" id="UP000307943"/>
    </source>
</evidence>
<dbReference type="Proteomes" id="UP000307943">
    <property type="component" value="Unassembled WGS sequence"/>
</dbReference>
<dbReference type="RefSeq" id="WP_139606496.1">
    <property type="nucleotide sequence ID" value="NZ_VDCQ01000067.1"/>
</dbReference>
<dbReference type="SUPFAM" id="SSF53850">
    <property type="entry name" value="Periplasmic binding protein-like II"/>
    <property type="match status" value="1"/>
</dbReference>
<keyword evidence="2 6" id="KW-0732">Signal</keyword>
<protein>
    <submittedName>
        <fullName evidence="7">Extracellular solute-binding protein</fullName>
    </submittedName>
</protein>
<dbReference type="PANTHER" id="PTHR43649:SF33">
    <property type="entry name" value="POLYGALACTURONAN_RHAMNOGALACTURONAN-BINDING PROTEIN YTCQ"/>
    <property type="match status" value="1"/>
</dbReference>
<evidence type="ECO:0000256" key="1">
    <source>
        <dbReference type="ARBA" id="ARBA00022475"/>
    </source>
</evidence>
<dbReference type="PANTHER" id="PTHR43649">
    <property type="entry name" value="ARABINOSE-BINDING PROTEIN-RELATED"/>
    <property type="match status" value="1"/>
</dbReference>
<keyword evidence="3" id="KW-0472">Membrane</keyword>
<evidence type="ECO:0000256" key="2">
    <source>
        <dbReference type="ARBA" id="ARBA00022729"/>
    </source>
</evidence>
<dbReference type="AlphaFoldDB" id="A0A5C4SYZ4"/>
<reference evidence="7 8" key="1">
    <citation type="submission" date="2019-05" db="EMBL/GenBank/DDBJ databases">
        <title>We sequenced the genome of Paenibacillus hemerocallicola KCTC 33185 for further insight into its adaptation and study the phylogeny of Paenibacillus.</title>
        <authorList>
            <person name="Narsing Rao M.P."/>
        </authorList>
    </citation>
    <scope>NUCLEOTIDE SEQUENCE [LARGE SCALE GENOMIC DNA]</scope>
    <source>
        <strain evidence="7 8">KCTC 33185</strain>
    </source>
</reference>
<evidence type="ECO:0000313" key="7">
    <source>
        <dbReference type="EMBL" id="TNJ62034.1"/>
    </source>
</evidence>
<keyword evidence="1" id="KW-1003">Cell membrane</keyword>
<evidence type="ECO:0000256" key="3">
    <source>
        <dbReference type="ARBA" id="ARBA00023136"/>
    </source>
</evidence>
<dbReference type="Gene3D" id="3.40.190.10">
    <property type="entry name" value="Periplasmic binding protein-like II"/>
    <property type="match status" value="2"/>
</dbReference>
<dbReference type="InterPro" id="IPR050490">
    <property type="entry name" value="Bact_solute-bd_prot1"/>
</dbReference>
<organism evidence="7 8">
    <name type="scientific">Paenibacillus hemerocallicola</name>
    <dbReference type="NCBI Taxonomy" id="1172614"/>
    <lineage>
        <taxon>Bacteria</taxon>
        <taxon>Bacillati</taxon>
        <taxon>Bacillota</taxon>
        <taxon>Bacilli</taxon>
        <taxon>Bacillales</taxon>
        <taxon>Paenibacillaceae</taxon>
        <taxon>Paenibacillus</taxon>
    </lineage>
</organism>